<dbReference type="Pfam" id="PF19717">
    <property type="entry name" value="DUF6212"/>
    <property type="match status" value="1"/>
</dbReference>
<dbReference type="Proteomes" id="UP001217476">
    <property type="component" value="Chromosome"/>
</dbReference>
<dbReference type="AlphaFoldDB" id="A0AAJ5VU41"/>
<proteinExistence type="predicted"/>
<gene>
    <name evidence="1" type="ORF">P0Y65_15750</name>
</gene>
<reference evidence="1" key="1">
    <citation type="submission" date="2023-03" db="EMBL/GenBank/DDBJ databases">
        <title>Andean soil-derived lignocellulolytic bacterial consortium as a source of novel taxa and putative plastic-active enzymes.</title>
        <authorList>
            <person name="Diaz-Garcia L."/>
            <person name="Chuvochina M."/>
            <person name="Feuerriegel G."/>
            <person name="Bunk B."/>
            <person name="Sproer C."/>
            <person name="Streit W.R."/>
            <person name="Rodriguez L.M."/>
            <person name="Overmann J."/>
            <person name="Jimenez D.J."/>
        </authorList>
    </citation>
    <scope>NUCLEOTIDE SEQUENCE</scope>
    <source>
        <strain evidence="1">MAG 4196</strain>
    </source>
</reference>
<organism evidence="1 2">
    <name type="scientific">Candidatus Devosia phytovorans</name>
    <dbReference type="NCBI Taxonomy" id="3121372"/>
    <lineage>
        <taxon>Bacteria</taxon>
        <taxon>Pseudomonadati</taxon>
        <taxon>Pseudomonadota</taxon>
        <taxon>Alphaproteobacteria</taxon>
        <taxon>Hyphomicrobiales</taxon>
        <taxon>Devosiaceae</taxon>
        <taxon>Devosia</taxon>
    </lineage>
</organism>
<dbReference type="InterPro" id="IPR046184">
    <property type="entry name" value="DUF6212"/>
</dbReference>
<evidence type="ECO:0000313" key="2">
    <source>
        <dbReference type="Proteomes" id="UP001217476"/>
    </source>
</evidence>
<evidence type="ECO:0000313" key="1">
    <source>
        <dbReference type="EMBL" id="WEK03632.1"/>
    </source>
</evidence>
<protein>
    <submittedName>
        <fullName evidence="1">DUF6212 domain-containing protein</fullName>
    </submittedName>
</protein>
<dbReference type="EMBL" id="CP119312">
    <property type="protein sequence ID" value="WEK03632.1"/>
    <property type="molecule type" value="Genomic_DNA"/>
</dbReference>
<accession>A0AAJ5VU41</accession>
<name>A0AAJ5VU41_9HYPH</name>
<sequence>MMPVERDSLQPASIEAKPVPHVVHEVGEGGIPSIVPLWPAPPIPQPANDDGYGDLERQLDEQRRLLLTSAQRRVAALRRLTGLRRINEDLQNCFHGLERVLPPDAAGLSLTFQDEPGVPDSKLTLGWSSNGLAQVLPVSSTGISAFELRLSDIRAGHGATLHVHLVSPDDHRVVDRWTVPLEDTSAGWTMFCLTAPIVGPTHGLEVRLDVECDEDVHVALSLGAGQTVAPFRARNPVLQVDASPRGLAMRVWCGDAHGSFGRHGNALVADGRRSGADGLVDVPLSPGLIAQVQHVDAEPAVGDFKAVSWVPYRVAVACHPPAHGFTLACLPLPSGMAIRGIGLDVEVGNPKSRTVEFAMVVASDAERAKTLLEGTATTGAEESFSGWVAADFDAGSSLLVQQARPFPRGSRVYLATRMLVAGNRDYAWARFRRIALKVHL</sequence>